<dbReference type="Gene3D" id="1.10.10.10">
    <property type="entry name" value="Winged helix-like DNA-binding domain superfamily/Winged helix DNA-binding domain"/>
    <property type="match status" value="1"/>
</dbReference>
<dbReference type="PANTHER" id="PTHR46460:SF1">
    <property type="entry name" value="METHYLATED-DNA--PROTEIN-CYSTEINE METHYLTRANSFERASE"/>
    <property type="match status" value="1"/>
</dbReference>
<keyword evidence="8 18" id="KW-0489">Methyltransferase</keyword>
<comment type="similarity">
    <text evidence="4">Belongs to the MGMT family.</text>
</comment>
<sequence length="169" mass="17578">MTFSGSISTPVGVLEVHSDGIAIRRVTWPRPGRALAGRGASDAARDPLLAEALEQLGAYFAGERAAFDLPFDLGAQSETTSAVLHALYDTVLQGETVTYGELAERSGTAVPARAIGSIMGANPIPIIVPCHRVVASDGLGGYSGGTPGEGLRTKRWLLEHEGALPPALF</sequence>
<dbReference type="GO" id="GO:0006281">
    <property type="term" value="P:DNA repair"/>
    <property type="evidence" value="ECO:0007669"/>
    <property type="project" value="UniProtKB-KW"/>
</dbReference>
<dbReference type="OrthoDB" id="9802228at2"/>
<keyword evidence="12" id="KW-0862">Zinc</keyword>
<dbReference type="Proteomes" id="UP000033448">
    <property type="component" value="Unassembled WGS sequence"/>
</dbReference>
<evidence type="ECO:0000256" key="15">
    <source>
        <dbReference type="ARBA" id="ARBA00049348"/>
    </source>
</evidence>
<dbReference type="FunFam" id="1.10.10.10:FF:000214">
    <property type="entry name" value="Methylated-DNA--protein-cysteine methyltransferase"/>
    <property type="match status" value="1"/>
</dbReference>
<keyword evidence="7" id="KW-0597">Phosphoprotein</keyword>
<comment type="cofactor">
    <cofactor evidence="2">
        <name>Zn(2+)</name>
        <dbReference type="ChEBI" id="CHEBI:29105"/>
    </cofactor>
</comment>
<dbReference type="EC" id="2.1.1.63" evidence="5"/>
<dbReference type="Gene3D" id="3.30.160.70">
    <property type="entry name" value="Methylated DNA-protein cysteine methyltransferase domain"/>
    <property type="match status" value="1"/>
</dbReference>
<protein>
    <recommendedName>
        <fullName evidence="6">Methylated-DNA--protein-cysteine methyltransferase</fullName>
        <ecNumber evidence="5">2.1.1.63</ecNumber>
    </recommendedName>
</protein>
<evidence type="ECO:0000256" key="12">
    <source>
        <dbReference type="ARBA" id="ARBA00022833"/>
    </source>
</evidence>
<dbReference type="GO" id="GO:0046872">
    <property type="term" value="F:metal ion binding"/>
    <property type="evidence" value="ECO:0007669"/>
    <property type="project" value="UniProtKB-KW"/>
</dbReference>
<dbReference type="SUPFAM" id="SSF53155">
    <property type="entry name" value="Methylated DNA-protein cysteine methyltransferase domain"/>
    <property type="match status" value="1"/>
</dbReference>
<evidence type="ECO:0000256" key="3">
    <source>
        <dbReference type="ARBA" id="ARBA00003317"/>
    </source>
</evidence>
<dbReference type="InterPro" id="IPR036388">
    <property type="entry name" value="WH-like_DNA-bd_sf"/>
</dbReference>
<dbReference type="GO" id="GO:0032259">
    <property type="term" value="P:methylation"/>
    <property type="evidence" value="ECO:0007669"/>
    <property type="project" value="UniProtKB-KW"/>
</dbReference>
<gene>
    <name evidence="18" type="primary">ogt_3</name>
    <name evidence="18" type="ORF">RL72_02983</name>
</gene>
<dbReference type="AlphaFoldDB" id="A0A0F0KGA9"/>
<keyword evidence="14" id="KW-0234">DNA repair</keyword>
<evidence type="ECO:0000259" key="17">
    <source>
        <dbReference type="Pfam" id="PF02870"/>
    </source>
</evidence>
<evidence type="ECO:0000256" key="9">
    <source>
        <dbReference type="ARBA" id="ARBA00022679"/>
    </source>
</evidence>
<name>A0A0F0KGA9_9MICO</name>
<dbReference type="PATRIC" id="fig|582680.7.peg.3041"/>
<evidence type="ECO:0000256" key="8">
    <source>
        <dbReference type="ARBA" id="ARBA00022603"/>
    </source>
</evidence>
<dbReference type="RefSeq" id="WP_045251612.1">
    <property type="nucleotide sequence ID" value="NZ_JYIT01000083.1"/>
</dbReference>
<keyword evidence="9 18" id="KW-0808">Transferase</keyword>
<dbReference type="GO" id="GO:0003908">
    <property type="term" value="F:methylated-DNA-[protein]-cysteine S-methyltransferase activity"/>
    <property type="evidence" value="ECO:0007669"/>
    <property type="project" value="UniProtKB-EC"/>
</dbReference>
<dbReference type="GO" id="GO:0003677">
    <property type="term" value="F:DNA binding"/>
    <property type="evidence" value="ECO:0007669"/>
    <property type="project" value="UniProtKB-KW"/>
</dbReference>
<dbReference type="EMBL" id="JYIT01000083">
    <property type="protein sequence ID" value="KJL19937.1"/>
    <property type="molecule type" value="Genomic_DNA"/>
</dbReference>
<keyword evidence="11" id="KW-0227">DNA damage</keyword>
<keyword evidence="10" id="KW-0479">Metal-binding</keyword>
<feature type="domain" description="Methylguanine DNA methyltransferase ribonuclease-like" evidence="17">
    <location>
        <begin position="5"/>
        <end position="73"/>
    </location>
</feature>
<dbReference type="InterPro" id="IPR014048">
    <property type="entry name" value="MethylDNA_cys_MeTrfase_DNA-bd"/>
</dbReference>
<dbReference type="InterPro" id="IPR036631">
    <property type="entry name" value="MGMT_N_sf"/>
</dbReference>
<comment type="catalytic activity">
    <reaction evidence="1">
        <text>a 4-O-methyl-thymidine in DNA + L-cysteinyl-[protein] = a thymidine in DNA + S-methyl-L-cysteinyl-[protein]</text>
        <dbReference type="Rhea" id="RHEA:53428"/>
        <dbReference type="Rhea" id="RHEA-COMP:10131"/>
        <dbReference type="Rhea" id="RHEA-COMP:10132"/>
        <dbReference type="Rhea" id="RHEA-COMP:13555"/>
        <dbReference type="Rhea" id="RHEA-COMP:13556"/>
        <dbReference type="ChEBI" id="CHEBI:29950"/>
        <dbReference type="ChEBI" id="CHEBI:82612"/>
        <dbReference type="ChEBI" id="CHEBI:137386"/>
        <dbReference type="ChEBI" id="CHEBI:137387"/>
        <dbReference type="EC" id="2.1.1.63"/>
    </reaction>
</comment>
<dbReference type="InterPro" id="IPR001497">
    <property type="entry name" value="MethylDNA_cys_MeTrfase_AS"/>
</dbReference>
<keyword evidence="13" id="KW-0238">DNA-binding</keyword>
<dbReference type="InterPro" id="IPR036217">
    <property type="entry name" value="MethylDNA_cys_MeTrfase_DNAb"/>
</dbReference>
<dbReference type="Pfam" id="PF01035">
    <property type="entry name" value="DNA_binding_1"/>
    <property type="match status" value="1"/>
</dbReference>
<evidence type="ECO:0000256" key="1">
    <source>
        <dbReference type="ARBA" id="ARBA00001286"/>
    </source>
</evidence>
<dbReference type="PANTHER" id="PTHR46460">
    <property type="entry name" value="METHYLATED-DNA--PROTEIN-CYSTEINE METHYLTRANSFERASE"/>
    <property type="match status" value="1"/>
</dbReference>
<evidence type="ECO:0000256" key="2">
    <source>
        <dbReference type="ARBA" id="ARBA00001947"/>
    </source>
</evidence>
<evidence type="ECO:0000256" key="7">
    <source>
        <dbReference type="ARBA" id="ARBA00022553"/>
    </source>
</evidence>
<evidence type="ECO:0000256" key="14">
    <source>
        <dbReference type="ARBA" id="ARBA00023204"/>
    </source>
</evidence>
<comment type="caution">
    <text evidence="18">The sequence shown here is derived from an EMBL/GenBank/DDBJ whole genome shotgun (WGS) entry which is preliminary data.</text>
</comment>
<evidence type="ECO:0000313" key="18">
    <source>
        <dbReference type="EMBL" id="KJL19937.1"/>
    </source>
</evidence>
<organism evidence="18 19">
    <name type="scientific">Microbacterium azadirachtae</name>
    <dbReference type="NCBI Taxonomy" id="582680"/>
    <lineage>
        <taxon>Bacteria</taxon>
        <taxon>Bacillati</taxon>
        <taxon>Actinomycetota</taxon>
        <taxon>Actinomycetes</taxon>
        <taxon>Micrococcales</taxon>
        <taxon>Microbacteriaceae</taxon>
        <taxon>Microbacterium</taxon>
    </lineage>
</organism>
<dbReference type="CDD" id="cd06445">
    <property type="entry name" value="ATase"/>
    <property type="match status" value="1"/>
</dbReference>
<feature type="domain" description="Methylated-DNA-[protein]-cysteine S-methyltransferase DNA binding" evidence="16">
    <location>
        <begin position="82"/>
        <end position="163"/>
    </location>
</feature>
<evidence type="ECO:0000256" key="11">
    <source>
        <dbReference type="ARBA" id="ARBA00022763"/>
    </source>
</evidence>
<proteinExistence type="inferred from homology"/>
<dbReference type="Pfam" id="PF02870">
    <property type="entry name" value="Methyltransf_1N"/>
    <property type="match status" value="1"/>
</dbReference>
<accession>A0A0F0KGA9</accession>
<comment type="catalytic activity">
    <reaction evidence="15">
        <text>a 6-O-methyl-2'-deoxyguanosine in DNA + L-cysteinyl-[protein] = S-methyl-L-cysteinyl-[protein] + a 2'-deoxyguanosine in DNA</text>
        <dbReference type="Rhea" id="RHEA:24000"/>
        <dbReference type="Rhea" id="RHEA-COMP:10131"/>
        <dbReference type="Rhea" id="RHEA-COMP:10132"/>
        <dbReference type="Rhea" id="RHEA-COMP:11367"/>
        <dbReference type="Rhea" id="RHEA-COMP:11368"/>
        <dbReference type="ChEBI" id="CHEBI:29950"/>
        <dbReference type="ChEBI" id="CHEBI:82612"/>
        <dbReference type="ChEBI" id="CHEBI:85445"/>
        <dbReference type="ChEBI" id="CHEBI:85448"/>
        <dbReference type="EC" id="2.1.1.63"/>
    </reaction>
</comment>
<reference evidence="18 19" key="1">
    <citation type="submission" date="2015-02" db="EMBL/GenBank/DDBJ databases">
        <title>Draft genome sequences of ten Microbacterium spp. with emphasis on heavy metal contaminated environments.</title>
        <authorList>
            <person name="Corretto E."/>
        </authorList>
    </citation>
    <scope>NUCLEOTIDE SEQUENCE [LARGE SCALE GENOMIC DNA]</scope>
    <source>
        <strain evidence="18 19">DSM 23848</strain>
    </source>
</reference>
<dbReference type="PROSITE" id="PS00374">
    <property type="entry name" value="MGMT"/>
    <property type="match status" value="1"/>
</dbReference>
<dbReference type="NCBIfam" id="TIGR00589">
    <property type="entry name" value="ogt"/>
    <property type="match status" value="1"/>
</dbReference>
<evidence type="ECO:0000256" key="13">
    <source>
        <dbReference type="ARBA" id="ARBA00023125"/>
    </source>
</evidence>
<evidence type="ECO:0000259" key="16">
    <source>
        <dbReference type="Pfam" id="PF01035"/>
    </source>
</evidence>
<evidence type="ECO:0000256" key="5">
    <source>
        <dbReference type="ARBA" id="ARBA00011918"/>
    </source>
</evidence>
<evidence type="ECO:0000313" key="19">
    <source>
        <dbReference type="Proteomes" id="UP000033448"/>
    </source>
</evidence>
<evidence type="ECO:0000256" key="10">
    <source>
        <dbReference type="ARBA" id="ARBA00022723"/>
    </source>
</evidence>
<dbReference type="SUPFAM" id="SSF46767">
    <property type="entry name" value="Methylated DNA-protein cysteine methyltransferase, C-terminal domain"/>
    <property type="match status" value="1"/>
</dbReference>
<evidence type="ECO:0000256" key="4">
    <source>
        <dbReference type="ARBA" id="ARBA00008711"/>
    </source>
</evidence>
<evidence type="ECO:0000256" key="6">
    <source>
        <dbReference type="ARBA" id="ARBA00015377"/>
    </source>
</evidence>
<dbReference type="InterPro" id="IPR008332">
    <property type="entry name" value="MethylG_MeTrfase_N"/>
</dbReference>
<keyword evidence="19" id="KW-1185">Reference proteome</keyword>
<comment type="function">
    <text evidence="3">Involved in the cellular defense against the biological effects of O6-methylguanine (O6-MeG) and O4-methylthymine (O4-MeT) in DNA. Repairs the methylated nucleobase in DNA by stoichiometrically transferring the methyl group to a cysteine residue in the enzyme. This is a suicide reaction: the enzyme is irreversibly inactivated.</text>
</comment>